<dbReference type="PANTHER" id="PTHR30469">
    <property type="entry name" value="MULTIDRUG RESISTANCE PROTEIN MDTA"/>
    <property type="match status" value="1"/>
</dbReference>
<keyword evidence="6" id="KW-0472">Membrane</keyword>
<evidence type="ECO:0000259" key="9">
    <source>
        <dbReference type="Pfam" id="PF25944"/>
    </source>
</evidence>
<evidence type="ECO:0000259" key="10">
    <source>
        <dbReference type="Pfam" id="PF25967"/>
    </source>
</evidence>
<evidence type="ECO:0000256" key="3">
    <source>
        <dbReference type="ARBA" id="ARBA00022448"/>
    </source>
</evidence>
<keyword evidence="5" id="KW-0997">Cell inner membrane</keyword>
<dbReference type="SUPFAM" id="SSF111369">
    <property type="entry name" value="HlyD-like secretion proteins"/>
    <property type="match status" value="1"/>
</dbReference>
<keyword evidence="4" id="KW-1003">Cell membrane</keyword>
<dbReference type="Gene3D" id="2.40.50.100">
    <property type="match status" value="1"/>
</dbReference>
<dbReference type="Pfam" id="PF25917">
    <property type="entry name" value="BSH_RND"/>
    <property type="match status" value="1"/>
</dbReference>
<accession>A0A5J6MPH8</accession>
<dbReference type="GO" id="GO:1990281">
    <property type="term" value="C:efflux pump complex"/>
    <property type="evidence" value="ECO:0007669"/>
    <property type="project" value="TreeGrafter"/>
</dbReference>
<dbReference type="AlphaFoldDB" id="A0A5J6MPH8"/>
<dbReference type="Pfam" id="PF25944">
    <property type="entry name" value="Beta-barrel_RND"/>
    <property type="match status" value="1"/>
</dbReference>
<dbReference type="Gene3D" id="2.40.30.170">
    <property type="match status" value="1"/>
</dbReference>
<dbReference type="Gene3D" id="1.10.287.470">
    <property type="entry name" value="Helix hairpin bin"/>
    <property type="match status" value="1"/>
</dbReference>
<evidence type="ECO:0000313" key="11">
    <source>
        <dbReference type="EMBL" id="QEX16686.1"/>
    </source>
</evidence>
<comment type="subcellular location">
    <subcellularLocation>
        <location evidence="1">Cell membrane</location>
    </subcellularLocation>
</comment>
<dbReference type="Gene3D" id="2.40.420.20">
    <property type="match status" value="1"/>
</dbReference>
<dbReference type="Pfam" id="PF25876">
    <property type="entry name" value="HH_MFP_RND"/>
    <property type="match status" value="1"/>
</dbReference>
<feature type="domain" description="Multidrug resistance protein MdtA-like alpha-helical hairpin" evidence="7">
    <location>
        <begin position="62"/>
        <end position="131"/>
    </location>
</feature>
<dbReference type="InterPro" id="IPR058627">
    <property type="entry name" value="MdtA-like_C"/>
</dbReference>
<evidence type="ECO:0000256" key="1">
    <source>
        <dbReference type="ARBA" id="ARBA00004236"/>
    </source>
</evidence>
<protein>
    <submittedName>
        <fullName evidence="11">RND transporter</fullName>
    </submittedName>
</protein>
<comment type="similarity">
    <text evidence="2">Belongs to the membrane fusion protein (MFP) (TC 8.A.1) family.</text>
</comment>
<dbReference type="KEGG" id="htq:FRZ44_19810"/>
<evidence type="ECO:0000256" key="5">
    <source>
        <dbReference type="ARBA" id="ARBA00022519"/>
    </source>
</evidence>
<keyword evidence="3" id="KW-0813">Transport</keyword>
<organism evidence="11 12">
    <name type="scientific">Hypericibacter terrae</name>
    <dbReference type="NCBI Taxonomy" id="2602015"/>
    <lineage>
        <taxon>Bacteria</taxon>
        <taxon>Pseudomonadati</taxon>
        <taxon>Pseudomonadota</taxon>
        <taxon>Alphaproteobacteria</taxon>
        <taxon>Rhodospirillales</taxon>
        <taxon>Dongiaceae</taxon>
        <taxon>Hypericibacter</taxon>
    </lineage>
</organism>
<dbReference type="Pfam" id="PF25967">
    <property type="entry name" value="RND-MFP_C"/>
    <property type="match status" value="1"/>
</dbReference>
<feature type="domain" description="Multidrug resistance protein MdtA-like barrel-sandwich hybrid" evidence="8">
    <location>
        <begin position="22"/>
        <end position="163"/>
    </location>
</feature>
<evidence type="ECO:0000313" key="12">
    <source>
        <dbReference type="Proteomes" id="UP000326202"/>
    </source>
</evidence>
<gene>
    <name evidence="11" type="ORF">FRZ44_19810</name>
</gene>
<dbReference type="InterPro" id="IPR006143">
    <property type="entry name" value="RND_pump_MFP"/>
</dbReference>
<proteinExistence type="inferred from homology"/>
<dbReference type="PANTHER" id="PTHR30469:SF36">
    <property type="entry name" value="BLL3903 PROTEIN"/>
    <property type="match status" value="1"/>
</dbReference>
<keyword evidence="12" id="KW-1185">Reference proteome</keyword>
<name>A0A5J6MPH8_9PROT</name>
<evidence type="ECO:0000259" key="8">
    <source>
        <dbReference type="Pfam" id="PF25917"/>
    </source>
</evidence>
<sequence>MAETRSLPVRVDTIGRVDPFATVAIKSQVDGPLLAIHFREGQPVAKGDLLFTIDPAPFLAELHAAQANLARDQAGLVSAQADMTRYKALAGSGYASQQKDEQARATVDTLAASIKADEAAVESAQLKLGYAEIRSPIDGRTGSYQVDAGNLVKANDTTPLVVINQTKPVYVVCSIPERYLAEIQDRMASGGLTVESNVPDTELPPVTGKVVFVDNQVDMATGTIRLKAEITNENERLLPGQFLRVTLALRELDNVVAVPDAAVQIGQQGTYVYVIGPDNKAELRTIRRGPSFDGYTAVGEGVSAGERVVVDGHMNLYPGALVVPKPAS</sequence>
<dbReference type="EMBL" id="CP042906">
    <property type="protein sequence ID" value="QEX16686.1"/>
    <property type="molecule type" value="Genomic_DNA"/>
</dbReference>
<evidence type="ECO:0000259" key="7">
    <source>
        <dbReference type="Pfam" id="PF25876"/>
    </source>
</evidence>
<feature type="domain" description="Multidrug resistance protein MdtA-like beta-barrel" evidence="9">
    <location>
        <begin position="168"/>
        <end position="248"/>
    </location>
</feature>
<evidence type="ECO:0000256" key="4">
    <source>
        <dbReference type="ARBA" id="ARBA00022475"/>
    </source>
</evidence>
<reference evidence="11 12" key="1">
    <citation type="submission" date="2019-08" db="EMBL/GenBank/DDBJ databases">
        <title>Hyperibacter terrae gen. nov., sp. nov. and Hyperibacter viscosus sp. nov., two new members in the family Rhodospirillaceae isolated from the rhizosphere of Hypericum perforatum.</title>
        <authorList>
            <person name="Noviana Z."/>
        </authorList>
    </citation>
    <scope>NUCLEOTIDE SEQUENCE [LARGE SCALE GENOMIC DNA]</scope>
    <source>
        <strain evidence="11 12">R5913</strain>
    </source>
</reference>
<dbReference type="GO" id="GO:0015562">
    <property type="term" value="F:efflux transmembrane transporter activity"/>
    <property type="evidence" value="ECO:0007669"/>
    <property type="project" value="TreeGrafter"/>
</dbReference>
<dbReference type="NCBIfam" id="TIGR01730">
    <property type="entry name" value="RND_mfp"/>
    <property type="match status" value="1"/>
</dbReference>
<dbReference type="InterPro" id="IPR058625">
    <property type="entry name" value="MdtA-like_BSH"/>
</dbReference>
<evidence type="ECO:0000256" key="2">
    <source>
        <dbReference type="ARBA" id="ARBA00009477"/>
    </source>
</evidence>
<feature type="domain" description="Multidrug resistance protein MdtA-like C-terminal permuted SH3" evidence="10">
    <location>
        <begin position="254"/>
        <end position="312"/>
    </location>
</feature>
<dbReference type="InterPro" id="IPR058626">
    <property type="entry name" value="MdtA-like_b-barrel"/>
</dbReference>
<dbReference type="Proteomes" id="UP000326202">
    <property type="component" value="Chromosome"/>
</dbReference>
<evidence type="ECO:0000256" key="6">
    <source>
        <dbReference type="ARBA" id="ARBA00023136"/>
    </source>
</evidence>
<dbReference type="InterPro" id="IPR058624">
    <property type="entry name" value="MdtA-like_HH"/>
</dbReference>